<name>A0A0R2FUY2_9LACO</name>
<dbReference type="PATRIC" id="fig|1618.3.peg.1323"/>
<accession>A0A0R2FUY2</accession>
<dbReference type="AlphaFoldDB" id="A0A0R2FUY2"/>
<evidence type="ECO:0000313" key="2">
    <source>
        <dbReference type="Proteomes" id="UP000051727"/>
    </source>
</evidence>
<reference evidence="1 2" key="1">
    <citation type="journal article" date="2015" name="Genome Announc.">
        <title>Expanding the biotechnology potential of lactobacilli through comparative genomics of 213 strains and associated genera.</title>
        <authorList>
            <person name="Sun Z."/>
            <person name="Harris H.M."/>
            <person name="McCann A."/>
            <person name="Guo C."/>
            <person name="Argimon S."/>
            <person name="Zhang W."/>
            <person name="Yang X."/>
            <person name="Jeffery I.B."/>
            <person name="Cooney J.C."/>
            <person name="Kagawa T.F."/>
            <person name="Liu W."/>
            <person name="Song Y."/>
            <person name="Salvetti E."/>
            <person name="Wrobel A."/>
            <person name="Rasinkangas P."/>
            <person name="Parkhill J."/>
            <person name="Rea M.C."/>
            <person name="O'Sullivan O."/>
            <person name="Ritari J."/>
            <person name="Douillard F.P."/>
            <person name="Paul Ross R."/>
            <person name="Yang R."/>
            <person name="Briner A.E."/>
            <person name="Felis G.E."/>
            <person name="de Vos W.M."/>
            <person name="Barrangou R."/>
            <person name="Klaenhammer T.R."/>
            <person name="Caufield P.W."/>
            <person name="Cui Y."/>
            <person name="Zhang H."/>
            <person name="O'Toole P.W."/>
        </authorList>
    </citation>
    <scope>NUCLEOTIDE SEQUENCE [LARGE SCALE GENOMIC DNA]</scope>
    <source>
        <strain evidence="1 2">ATCC 27304</strain>
    </source>
</reference>
<dbReference type="Proteomes" id="UP000051727">
    <property type="component" value="Unassembled WGS sequence"/>
</dbReference>
<sequence length="50" mass="5992">MFYPIFIFTIIFFNVTFKNIYSKNVNVTDAERVEKVIILCFLLLKVHLVH</sequence>
<organism evidence="1 2">
    <name type="scientific">Liquorilactobacillus mali</name>
    <dbReference type="NCBI Taxonomy" id="1618"/>
    <lineage>
        <taxon>Bacteria</taxon>
        <taxon>Bacillati</taxon>
        <taxon>Bacillota</taxon>
        <taxon>Bacilli</taxon>
        <taxon>Lactobacillales</taxon>
        <taxon>Lactobacillaceae</taxon>
        <taxon>Liquorilactobacillus</taxon>
    </lineage>
</organism>
<protein>
    <submittedName>
        <fullName evidence="1">Uncharacterized protein</fullName>
    </submittedName>
</protein>
<comment type="caution">
    <text evidence="1">The sequence shown here is derived from an EMBL/GenBank/DDBJ whole genome shotgun (WGS) entry which is preliminary data.</text>
</comment>
<gene>
    <name evidence="1" type="ORF">IV36_GL001307</name>
</gene>
<dbReference type="STRING" id="1618.IV36_GL001307"/>
<dbReference type="EMBL" id="JQAR01000003">
    <property type="protein sequence ID" value="KRN32056.1"/>
    <property type="molecule type" value="Genomic_DNA"/>
</dbReference>
<proteinExistence type="predicted"/>
<evidence type="ECO:0000313" key="1">
    <source>
        <dbReference type="EMBL" id="KRN32056.1"/>
    </source>
</evidence>